<evidence type="ECO:0000313" key="7">
    <source>
        <dbReference type="Proteomes" id="UP000606172"/>
    </source>
</evidence>
<gene>
    <name evidence="6" type="ORF">Ssi02_61100</name>
</gene>
<evidence type="ECO:0000256" key="1">
    <source>
        <dbReference type="ARBA" id="ARBA00023015"/>
    </source>
</evidence>
<dbReference type="InterPro" id="IPR023772">
    <property type="entry name" value="DNA-bd_HTH_TetR-type_CS"/>
</dbReference>
<evidence type="ECO:0000259" key="5">
    <source>
        <dbReference type="PROSITE" id="PS50977"/>
    </source>
</evidence>
<dbReference type="Gene3D" id="1.10.357.10">
    <property type="entry name" value="Tetracycline Repressor, domain 2"/>
    <property type="match status" value="1"/>
</dbReference>
<keyword evidence="3" id="KW-0804">Transcription</keyword>
<feature type="domain" description="HTH tetR-type" evidence="5">
    <location>
        <begin position="19"/>
        <end position="78"/>
    </location>
</feature>
<keyword evidence="1" id="KW-0805">Transcription regulation</keyword>
<evidence type="ECO:0000256" key="2">
    <source>
        <dbReference type="ARBA" id="ARBA00023125"/>
    </source>
</evidence>
<organism evidence="6 7">
    <name type="scientific">Sinosporangium siamense</name>
    <dbReference type="NCBI Taxonomy" id="1367973"/>
    <lineage>
        <taxon>Bacteria</taxon>
        <taxon>Bacillati</taxon>
        <taxon>Actinomycetota</taxon>
        <taxon>Actinomycetes</taxon>
        <taxon>Streptosporangiales</taxon>
        <taxon>Streptosporangiaceae</taxon>
        <taxon>Sinosporangium</taxon>
    </lineage>
</organism>
<dbReference type="InterPro" id="IPR036271">
    <property type="entry name" value="Tet_transcr_reg_TetR-rel_C_sf"/>
</dbReference>
<feature type="DNA-binding region" description="H-T-H motif" evidence="4">
    <location>
        <begin position="41"/>
        <end position="60"/>
    </location>
</feature>
<dbReference type="PANTHER" id="PTHR30055">
    <property type="entry name" value="HTH-TYPE TRANSCRIPTIONAL REGULATOR RUTR"/>
    <property type="match status" value="1"/>
</dbReference>
<dbReference type="PROSITE" id="PS01081">
    <property type="entry name" value="HTH_TETR_1"/>
    <property type="match status" value="1"/>
</dbReference>
<dbReference type="SUPFAM" id="SSF46689">
    <property type="entry name" value="Homeodomain-like"/>
    <property type="match status" value="1"/>
</dbReference>
<reference evidence="6" key="1">
    <citation type="submission" date="2021-01" db="EMBL/GenBank/DDBJ databases">
        <title>Whole genome shotgun sequence of Sinosporangium siamense NBRC 109515.</title>
        <authorList>
            <person name="Komaki H."/>
            <person name="Tamura T."/>
        </authorList>
    </citation>
    <scope>NUCLEOTIDE SEQUENCE</scope>
    <source>
        <strain evidence="6">NBRC 109515</strain>
    </source>
</reference>
<dbReference type="GO" id="GO:0003700">
    <property type="term" value="F:DNA-binding transcription factor activity"/>
    <property type="evidence" value="ECO:0007669"/>
    <property type="project" value="TreeGrafter"/>
</dbReference>
<dbReference type="PANTHER" id="PTHR30055:SF234">
    <property type="entry name" value="HTH-TYPE TRANSCRIPTIONAL REGULATOR BETI"/>
    <property type="match status" value="1"/>
</dbReference>
<dbReference type="Pfam" id="PF21597">
    <property type="entry name" value="TetR_C_43"/>
    <property type="match status" value="1"/>
</dbReference>
<dbReference type="PROSITE" id="PS50977">
    <property type="entry name" value="HTH_TETR_2"/>
    <property type="match status" value="1"/>
</dbReference>
<dbReference type="EMBL" id="BOOW01000038">
    <property type="protein sequence ID" value="GII95879.1"/>
    <property type="molecule type" value="Genomic_DNA"/>
</dbReference>
<accession>A0A919RNT9</accession>
<evidence type="ECO:0000256" key="3">
    <source>
        <dbReference type="ARBA" id="ARBA00023163"/>
    </source>
</evidence>
<proteinExistence type="predicted"/>
<evidence type="ECO:0000313" key="6">
    <source>
        <dbReference type="EMBL" id="GII95879.1"/>
    </source>
</evidence>
<keyword evidence="2 4" id="KW-0238">DNA-binding</keyword>
<dbReference type="Pfam" id="PF00440">
    <property type="entry name" value="TetR_N"/>
    <property type="match status" value="1"/>
</dbReference>
<dbReference type="PRINTS" id="PR00455">
    <property type="entry name" value="HTHTETR"/>
</dbReference>
<dbReference type="Proteomes" id="UP000606172">
    <property type="component" value="Unassembled WGS sequence"/>
</dbReference>
<keyword evidence="7" id="KW-1185">Reference proteome</keyword>
<sequence length="231" mass="25882">MRMSAPGGERRGKLRRDAELNRRKIIAAAREVFREQGVRATLDDVAEHAGVGVGTVYRRFANKEELVDALFEDMIDNVEAILRETIPGKDAWSALSSTLERVCELQAFDRGLREVMLGTGRGPQRRDQVMSRVAPAADRLLQRAKDEGALRPDTQPWDLPMIQLMVAAISEHTGHPNLWRRYLHLILDGLRARPDMGTDLPNPITDEMQLLATLEDSSAQSIRSQDHPSNG</sequence>
<dbReference type="InterPro" id="IPR050109">
    <property type="entry name" value="HTH-type_TetR-like_transc_reg"/>
</dbReference>
<dbReference type="InterPro" id="IPR009057">
    <property type="entry name" value="Homeodomain-like_sf"/>
</dbReference>
<name>A0A919RNT9_9ACTN</name>
<dbReference type="SUPFAM" id="SSF48498">
    <property type="entry name" value="Tetracyclin repressor-like, C-terminal domain"/>
    <property type="match status" value="1"/>
</dbReference>
<protein>
    <submittedName>
        <fullName evidence="6">TetR family transcriptional regulator</fullName>
    </submittedName>
</protein>
<dbReference type="InterPro" id="IPR001647">
    <property type="entry name" value="HTH_TetR"/>
</dbReference>
<dbReference type="GO" id="GO:0000976">
    <property type="term" value="F:transcription cis-regulatory region binding"/>
    <property type="evidence" value="ECO:0007669"/>
    <property type="project" value="TreeGrafter"/>
</dbReference>
<comment type="caution">
    <text evidence="6">The sequence shown here is derived from an EMBL/GenBank/DDBJ whole genome shotgun (WGS) entry which is preliminary data.</text>
</comment>
<dbReference type="AlphaFoldDB" id="A0A919RNT9"/>
<evidence type="ECO:0000256" key="4">
    <source>
        <dbReference type="PROSITE-ProRule" id="PRU00335"/>
    </source>
</evidence>
<dbReference type="InterPro" id="IPR049445">
    <property type="entry name" value="TetR_SbtR-like_C"/>
</dbReference>